<comment type="catalytic activity">
    <reaction evidence="1">
        <text>Hydrolysis of terminal non-reducing N-acetyl-D-hexosamine residues in N-acetyl-beta-D-hexosaminides.</text>
        <dbReference type="EC" id="3.2.1.52"/>
    </reaction>
</comment>
<dbReference type="SUPFAM" id="SSF52279">
    <property type="entry name" value="Beta-D-glucan exohydrolase, C-terminal domain"/>
    <property type="match status" value="1"/>
</dbReference>
<dbReference type="InterPro" id="IPR036962">
    <property type="entry name" value="Glyco_hydro_3_N_sf"/>
</dbReference>
<dbReference type="SUPFAM" id="SSF51445">
    <property type="entry name" value="(Trans)glycosidases"/>
    <property type="match status" value="1"/>
</dbReference>
<dbReference type="GO" id="GO:0009254">
    <property type="term" value="P:peptidoglycan turnover"/>
    <property type="evidence" value="ECO:0007669"/>
    <property type="project" value="TreeGrafter"/>
</dbReference>
<evidence type="ECO:0000256" key="3">
    <source>
        <dbReference type="ARBA" id="ARBA00012663"/>
    </source>
</evidence>
<evidence type="ECO:0000259" key="6">
    <source>
        <dbReference type="Pfam" id="PF00933"/>
    </source>
</evidence>
<feature type="domain" description="Glycoside hydrolase family 3 N-terminal" evidence="6">
    <location>
        <begin position="31"/>
        <end position="369"/>
    </location>
</feature>
<dbReference type="Gene3D" id="3.20.20.300">
    <property type="entry name" value="Glycoside hydrolase, family 3, N-terminal domain"/>
    <property type="match status" value="1"/>
</dbReference>
<dbReference type="InterPro" id="IPR001764">
    <property type="entry name" value="Glyco_hydro_3_N"/>
</dbReference>
<feature type="non-terminal residue" evidence="7">
    <location>
        <position position="1"/>
    </location>
</feature>
<dbReference type="InterPro" id="IPR036881">
    <property type="entry name" value="Glyco_hydro_3_C_sf"/>
</dbReference>
<dbReference type="InterPro" id="IPR017853">
    <property type="entry name" value="GH"/>
</dbReference>
<dbReference type="PANTHER" id="PTHR30480">
    <property type="entry name" value="BETA-HEXOSAMINIDASE-RELATED"/>
    <property type="match status" value="1"/>
</dbReference>
<reference evidence="7" key="1">
    <citation type="submission" date="2018-05" db="EMBL/GenBank/DDBJ databases">
        <authorList>
            <person name="Lanie J.A."/>
            <person name="Ng W.-L."/>
            <person name="Kazmierczak K.M."/>
            <person name="Andrzejewski T.M."/>
            <person name="Davidsen T.M."/>
            <person name="Wayne K.J."/>
            <person name="Tettelin H."/>
            <person name="Glass J.I."/>
            <person name="Rusch D."/>
            <person name="Podicherti R."/>
            <person name="Tsui H.-C.T."/>
            <person name="Winkler M.E."/>
        </authorList>
    </citation>
    <scope>NUCLEOTIDE SEQUENCE</scope>
</reference>
<dbReference type="Gene3D" id="3.40.50.1700">
    <property type="entry name" value="Glycoside hydrolase family 3 C-terminal domain"/>
    <property type="match status" value="1"/>
</dbReference>
<dbReference type="GO" id="GO:0004563">
    <property type="term" value="F:beta-N-acetylhexosaminidase activity"/>
    <property type="evidence" value="ECO:0007669"/>
    <property type="project" value="UniProtKB-EC"/>
</dbReference>
<dbReference type="PRINTS" id="PR00133">
    <property type="entry name" value="GLHYDRLASE3"/>
</dbReference>
<name>A0A381RGF2_9ZZZZ</name>
<dbReference type="PANTHER" id="PTHR30480:SF13">
    <property type="entry name" value="BETA-HEXOSAMINIDASE"/>
    <property type="match status" value="1"/>
</dbReference>
<sequence>VVSGAVLLAAAPAPLNATAARWVTSTLEVMTLDQKVGQLLVPSFRSTYLSSDSDAYEELVSLVHEQHVGGFLLFGGRERVPDVLLNAGYSRSVLGQPLAAASIANRLQAISPLPLLNAADFETGVGFRISGATAFPRAMAFGAAGDTRLAFEAGRVTAREARALGIHVNFAPVADVNNNPRNPVINTRSFGEDPAAVAALAAAYVRGLTEGGMIATVKHFPGHGDTDVDSHLGLPLISHPRARLDRIELPPFRAGIDAGAAAVMTSHIELPSLDPAPASPATLSRPIVTGLLREELGFDGLVYTDSMRMRGVTELVPAGEAAVGAIVAGHDVVLHSPDDDAAFASLREAVENGALAEERVDASVRRILEAKARLGLHRTRSVNLDTVPLVVGTRTHHAMAAEVSRRGMTLLKDERQHVPLRASRSASLLYLSVLDYPSGWGNGAPSRTFLPELERRWPNVTAVEVSDRTSRDELELLRASIDRYDVVLASVFVRTASFSGRMDLADGLVELLRSVARRTEASGQPFITVLFGNPYAATFLTELPAILLTYDFYDLAEANAVRAVAGEATIDGHLPITLGDQFPVGYGLTRRGAGR</sequence>
<dbReference type="Pfam" id="PF00933">
    <property type="entry name" value="Glyco_hydro_3"/>
    <property type="match status" value="1"/>
</dbReference>
<protein>
    <recommendedName>
        <fullName evidence="3">beta-N-acetylhexosaminidase</fullName>
        <ecNumber evidence="3">3.2.1.52</ecNumber>
    </recommendedName>
</protein>
<keyword evidence="5" id="KW-0326">Glycosidase</keyword>
<organism evidence="7">
    <name type="scientific">marine metagenome</name>
    <dbReference type="NCBI Taxonomy" id="408172"/>
    <lineage>
        <taxon>unclassified sequences</taxon>
        <taxon>metagenomes</taxon>
        <taxon>ecological metagenomes</taxon>
    </lineage>
</organism>
<accession>A0A381RGF2</accession>
<comment type="similarity">
    <text evidence="2">Belongs to the glycosyl hydrolase 3 family.</text>
</comment>
<keyword evidence="4" id="KW-0378">Hydrolase</keyword>
<dbReference type="EMBL" id="UINC01001900">
    <property type="protein sequence ID" value="SUZ90521.1"/>
    <property type="molecule type" value="Genomic_DNA"/>
</dbReference>
<dbReference type="GO" id="GO:0005975">
    <property type="term" value="P:carbohydrate metabolic process"/>
    <property type="evidence" value="ECO:0007669"/>
    <property type="project" value="InterPro"/>
</dbReference>
<evidence type="ECO:0000256" key="2">
    <source>
        <dbReference type="ARBA" id="ARBA00005336"/>
    </source>
</evidence>
<evidence type="ECO:0000256" key="1">
    <source>
        <dbReference type="ARBA" id="ARBA00001231"/>
    </source>
</evidence>
<gene>
    <name evidence="7" type="ORF">METZ01_LOCUS43375</name>
</gene>
<dbReference type="InterPro" id="IPR050226">
    <property type="entry name" value="NagZ_Beta-hexosaminidase"/>
</dbReference>
<evidence type="ECO:0000256" key="4">
    <source>
        <dbReference type="ARBA" id="ARBA00022801"/>
    </source>
</evidence>
<proteinExistence type="inferred from homology"/>
<dbReference type="AlphaFoldDB" id="A0A381RGF2"/>
<dbReference type="EC" id="3.2.1.52" evidence="3"/>
<evidence type="ECO:0000313" key="7">
    <source>
        <dbReference type="EMBL" id="SUZ90521.1"/>
    </source>
</evidence>
<evidence type="ECO:0000256" key="5">
    <source>
        <dbReference type="ARBA" id="ARBA00023295"/>
    </source>
</evidence>